<organism evidence="2">
    <name type="scientific">Rosellinia necatrix</name>
    <name type="common">White root-rot fungus</name>
    <dbReference type="NCBI Taxonomy" id="77044"/>
    <lineage>
        <taxon>Eukaryota</taxon>
        <taxon>Fungi</taxon>
        <taxon>Dikarya</taxon>
        <taxon>Ascomycota</taxon>
        <taxon>Pezizomycotina</taxon>
        <taxon>Sordariomycetes</taxon>
        <taxon>Xylariomycetidae</taxon>
        <taxon>Xylariales</taxon>
        <taxon>Xylariaceae</taxon>
        <taxon>Rosellinia</taxon>
    </lineage>
</organism>
<evidence type="ECO:0000259" key="1">
    <source>
        <dbReference type="PROSITE" id="PS50177"/>
    </source>
</evidence>
<dbReference type="EMBL" id="DF977454">
    <property type="protein sequence ID" value="GAP87619.2"/>
    <property type="molecule type" value="Genomic_DNA"/>
</dbReference>
<evidence type="ECO:0000313" key="2">
    <source>
        <dbReference type="EMBL" id="GAP87619.2"/>
    </source>
</evidence>
<feature type="domain" description="NTF2" evidence="1">
    <location>
        <begin position="22"/>
        <end position="218"/>
    </location>
</feature>
<proteinExistence type="predicted"/>
<keyword evidence="3" id="KW-1185">Reference proteome</keyword>
<dbReference type="AlphaFoldDB" id="A0A1W2THL4"/>
<name>A0A1W2THL4_ROSNE</name>
<dbReference type="Gene3D" id="3.10.450.50">
    <property type="match status" value="1"/>
</dbReference>
<evidence type="ECO:0000313" key="3">
    <source>
        <dbReference type="Proteomes" id="UP000054516"/>
    </source>
</evidence>
<accession>A0A1W2THL4</accession>
<dbReference type="PROSITE" id="PS50177">
    <property type="entry name" value="NTF2_DOMAIN"/>
    <property type="match status" value="1"/>
</dbReference>
<dbReference type="OMA" id="VPNWDAM"/>
<dbReference type="STRING" id="77044.A0A1W2THL4"/>
<sequence length="219" mass="22709">MHTHAMANLPSPETQAKVVSDAAQNFVEHYYESLNRRQPLGQYYASASPHLTSASASAKPDISINGRVVESVAAYEALLDAQGAHVHYVVASFDAHPVNPNYVLGCPAALLLAADGGGGEPAAGGPGRGKVAKSIRDGDRISFAVQVSGTIRYGKPGKPGDGPVAGGGAAAGATATDGAPVEAAFNEAWLLVPHWEALGRNAARGLRKWLVVSQNFRTF</sequence>
<dbReference type="OrthoDB" id="25408at2759"/>
<dbReference type="Proteomes" id="UP000054516">
    <property type="component" value="Unassembled WGS sequence"/>
</dbReference>
<gene>
    <name evidence="2" type="ORF">SAMD00023353_0900960</name>
</gene>
<dbReference type="InterPro" id="IPR018222">
    <property type="entry name" value="Nuclear_transport_factor_2_euk"/>
</dbReference>
<reference evidence="2" key="1">
    <citation type="submission" date="2016-03" db="EMBL/GenBank/DDBJ databases">
        <title>Draft genome sequence of Rosellinia necatrix.</title>
        <authorList>
            <person name="Kanematsu S."/>
        </authorList>
    </citation>
    <scope>NUCLEOTIDE SEQUENCE [LARGE SCALE GENOMIC DNA]</scope>
    <source>
        <strain evidence="2">W97</strain>
    </source>
</reference>
<protein>
    <submittedName>
        <fullName evidence="2">Putative nuclear transport factor 2 domain-containing protein</fullName>
    </submittedName>
</protein>